<comment type="caution">
    <text evidence="1">The sequence shown here is derived from an EMBL/GenBank/DDBJ whole genome shotgun (WGS) entry which is preliminary data.</text>
</comment>
<accession>A0AAV7J835</accession>
<dbReference type="EMBL" id="JAHXZJ010000001">
    <property type="protein sequence ID" value="KAH0567868.1"/>
    <property type="molecule type" value="Genomic_DNA"/>
</dbReference>
<evidence type="ECO:0000313" key="1">
    <source>
        <dbReference type="EMBL" id="KAH0567868.1"/>
    </source>
</evidence>
<organism evidence="1 2">
    <name type="scientific">Cotesia glomerata</name>
    <name type="common">Lepidopteran parasitic wasp</name>
    <name type="synonym">Apanteles glomeratus</name>
    <dbReference type="NCBI Taxonomy" id="32391"/>
    <lineage>
        <taxon>Eukaryota</taxon>
        <taxon>Metazoa</taxon>
        <taxon>Ecdysozoa</taxon>
        <taxon>Arthropoda</taxon>
        <taxon>Hexapoda</taxon>
        <taxon>Insecta</taxon>
        <taxon>Pterygota</taxon>
        <taxon>Neoptera</taxon>
        <taxon>Endopterygota</taxon>
        <taxon>Hymenoptera</taxon>
        <taxon>Apocrita</taxon>
        <taxon>Ichneumonoidea</taxon>
        <taxon>Braconidae</taxon>
        <taxon>Microgastrinae</taxon>
        <taxon>Cotesia</taxon>
    </lineage>
</organism>
<dbReference type="Proteomes" id="UP000826195">
    <property type="component" value="Unassembled WGS sequence"/>
</dbReference>
<keyword evidence="2" id="KW-1185">Reference proteome</keyword>
<proteinExistence type="predicted"/>
<gene>
    <name evidence="1" type="ORF">KQX54_015358</name>
</gene>
<dbReference type="AlphaFoldDB" id="A0AAV7J835"/>
<protein>
    <submittedName>
        <fullName evidence="1">Uncharacterized protein</fullName>
    </submittedName>
</protein>
<sequence>MSGIKRKWAELNNENDSDMFDQRSAVEVTRKTVVNISAKDFIESIYSPKFEVSEEEIQENLVDEFADVDKDNKNKEYSAKYTDSILKLRKMFIKLCLSEKLQIKLQEFVKLVILHILNQY</sequence>
<name>A0AAV7J835_COTGL</name>
<evidence type="ECO:0000313" key="2">
    <source>
        <dbReference type="Proteomes" id="UP000826195"/>
    </source>
</evidence>
<reference evidence="1 2" key="1">
    <citation type="journal article" date="2021" name="J. Hered.">
        <title>A chromosome-level genome assembly of the parasitoid wasp, Cotesia glomerata (Hymenoptera: Braconidae).</title>
        <authorList>
            <person name="Pinto B.J."/>
            <person name="Weis J.J."/>
            <person name="Gamble T."/>
            <person name="Ode P.J."/>
            <person name="Paul R."/>
            <person name="Zaspel J.M."/>
        </authorList>
    </citation>
    <scope>NUCLEOTIDE SEQUENCE [LARGE SCALE GENOMIC DNA]</scope>
    <source>
        <strain evidence="1">CgM1</strain>
    </source>
</reference>